<reference evidence="4" key="1">
    <citation type="journal article" date="2019" name="Int. J. Syst. Evol. Microbiol.">
        <title>The Global Catalogue of Microorganisms (GCM) 10K type strain sequencing project: providing services to taxonomists for standard genome sequencing and annotation.</title>
        <authorList>
            <consortium name="The Broad Institute Genomics Platform"/>
            <consortium name="The Broad Institute Genome Sequencing Center for Infectious Disease"/>
            <person name="Wu L."/>
            <person name="Ma J."/>
        </authorList>
    </citation>
    <scope>NUCLEOTIDE SEQUENCE [LARGE SCALE GENOMIC DNA]</scope>
    <source>
        <strain evidence="4">JCM 10083</strain>
    </source>
</reference>
<feature type="transmembrane region" description="Helical" evidence="2">
    <location>
        <begin position="118"/>
        <end position="138"/>
    </location>
</feature>
<evidence type="ECO:0000256" key="2">
    <source>
        <dbReference type="SAM" id="Phobius"/>
    </source>
</evidence>
<comment type="caution">
    <text evidence="3">The sequence shown here is derived from an EMBL/GenBank/DDBJ whole genome shotgun (WGS) entry which is preliminary data.</text>
</comment>
<keyword evidence="2" id="KW-0472">Membrane</keyword>
<dbReference type="Proteomes" id="UP001596514">
    <property type="component" value="Unassembled WGS sequence"/>
</dbReference>
<accession>A0ABW2T2W4</accession>
<feature type="region of interest" description="Disordered" evidence="1">
    <location>
        <begin position="410"/>
        <end position="435"/>
    </location>
</feature>
<feature type="transmembrane region" description="Helical" evidence="2">
    <location>
        <begin position="55"/>
        <end position="74"/>
    </location>
</feature>
<organism evidence="3 4">
    <name type="scientific">Streptosporangium amethystogenes subsp. fukuiense</name>
    <dbReference type="NCBI Taxonomy" id="698418"/>
    <lineage>
        <taxon>Bacteria</taxon>
        <taxon>Bacillati</taxon>
        <taxon>Actinomycetota</taxon>
        <taxon>Actinomycetes</taxon>
        <taxon>Streptosporangiales</taxon>
        <taxon>Streptosporangiaceae</taxon>
        <taxon>Streptosporangium</taxon>
    </lineage>
</organism>
<dbReference type="RefSeq" id="WP_343975887.1">
    <property type="nucleotide sequence ID" value="NZ_BAAAGK010000132.1"/>
</dbReference>
<keyword evidence="4" id="KW-1185">Reference proteome</keyword>
<evidence type="ECO:0000313" key="3">
    <source>
        <dbReference type="EMBL" id="MFC7602993.1"/>
    </source>
</evidence>
<gene>
    <name evidence="3" type="ORF">ACFQVD_23080</name>
</gene>
<keyword evidence="2" id="KW-1133">Transmembrane helix</keyword>
<proteinExistence type="predicted"/>
<dbReference type="Pfam" id="PF14362">
    <property type="entry name" value="DUF4407"/>
    <property type="match status" value="1"/>
</dbReference>
<dbReference type="InterPro" id="IPR025519">
    <property type="entry name" value="DUF4407"/>
</dbReference>
<keyword evidence="2" id="KW-0812">Transmembrane</keyword>
<feature type="region of interest" description="Disordered" evidence="1">
    <location>
        <begin position="1"/>
        <end position="24"/>
    </location>
</feature>
<dbReference type="EMBL" id="JBHTEE010000001">
    <property type="protein sequence ID" value="MFC7602993.1"/>
    <property type="molecule type" value="Genomic_DNA"/>
</dbReference>
<sequence>MAIDTADPVTGPIDIPPSGRGRGRGAGRILRAVVGVDEDLMDRVPEERPKYTRQGALVVATAAMAAVSMGYAVFDVFDAPWPVIAGLALVWGVLIGILDSWLVISLNGVTGRGRRRLLLPRLLISAVVGVIIAEPLTIRVFEPTIVQRIGEDQQKADKDLLSAYLSCHSPAGAPGAVSIACENYRLPVAAPNDTGSLTTKQRELGRLETTIKRTEGIWTGKQRLARLECAGEGGSESGFSGLVGEGPRCARLTREAEDYEQSSGIQQMYARRAALNEEIGRLTDTARDSGKDYDAAVVAAAEKEVARQQRNRPSRPDLLKKIETLNVLSAEKPAVLLGHIFLTLLFLLIDCSPVLTKLLSRPTMYDLRLAVLLSDRADAHDTQLRRTKRRRRNRDDLDAHRQDLVVRRGMADASREAGIEDAMREAQARKRLDDR</sequence>
<protein>
    <submittedName>
        <fullName evidence="3">DUF4407 domain-containing protein</fullName>
    </submittedName>
</protein>
<name>A0ABW2T2W4_9ACTN</name>
<feature type="transmembrane region" description="Helical" evidence="2">
    <location>
        <begin position="80"/>
        <end position="106"/>
    </location>
</feature>
<evidence type="ECO:0000313" key="4">
    <source>
        <dbReference type="Proteomes" id="UP001596514"/>
    </source>
</evidence>
<evidence type="ECO:0000256" key="1">
    <source>
        <dbReference type="SAM" id="MobiDB-lite"/>
    </source>
</evidence>